<dbReference type="Gene3D" id="1.10.3290.10">
    <property type="entry name" value="Fido-like domain"/>
    <property type="match status" value="1"/>
</dbReference>
<evidence type="ECO:0000313" key="7">
    <source>
        <dbReference type="Proteomes" id="UP000475545"/>
    </source>
</evidence>
<keyword evidence="7" id="KW-1185">Reference proteome</keyword>
<gene>
    <name evidence="6" type="ORF">GIY30_20445</name>
</gene>
<name>A0A6L7GXE1_9ACTN</name>
<dbReference type="InterPro" id="IPR026287">
    <property type="entry name" value="SoFic-like"/>
</dbReference>
<evidence type="ECO:0000259" key="5">
    <source>
        <dbReference type="PROSITE" id="PS51459"/>
    </source>
</evidence>
<dbReference type="Proteomes" id="UP000475545">
    <property type="component" value="Unassembled WGS sequence"/>
</dbReference>
<feature type="region of interest" description="Disordered" evidence="4">
    <location>
        <begin position="1"/>
        <end position="22"/>
    </location>
</feature>
<dbReference type="InterPro" id="IPR003812">
    <property type="entry name" value="Fido"/>
</dbReference>
<feature type="active site" evidence="2">
    <location>
        <position position="227"/>
    </location>
</feature>
<dbReference type="SUPFAM" id="SSF46785">
    <property type="entry name" value="Winged helix' DNA-binding domain"/>
    <property type="match status" value="1"/>
</dbReference>
<dbReference type="PIRSF" id="PIRSF038925">
    <property type="entry name" value="AMP-prot_trans"/>
    <property type="match status" value="1"/>
</dbReference>
<dbReference type="AlphaFoldDB" id="A0A6L7GXE1"/>
<dbReference type="SUPFAM" id="SSF140931">
    <property type="entry name" value="Fic-like"/>
    <property type="match status" value="1"/>
</dbReference>
<feature type="binding site" evidence="1">
    <location>
        <position position="227"/>
    </location>
    <ligand>
        <name>ATP</name>
        <dbReference type="ChEBI" id="CHEBI:30616"/>
    </ligand>
</feature>
<dbReference type="InterPro" id="IPR040198">
    <property type="entry name" value="Fido_containing"/>
</dbReference>
<feature type="binding site" evidence="3">
    <location>
        <begin position="231"/>
        <end position="238"/>
    </location>
    <ligand>
        <name>ATP</name>
        <dbReference type="ChEBI" id="CHEBI:30616"/>
    </ligand>
</feature>
<evidence type="ECO:0000256" key="3">
    <source>
        <dbReference type="PIRSR" id="PIRSR640198-2"/>
    </source>
</evidence>
<comment type="caution">
    <text evidence="6">The sequence shown here is derived from an EMBL/GenBank/DDBJ whole genome shotgun (WGS) entry which is preliminary data.</text>
</comment>
<dbReference type="PANTHER" id="PTHR13504">
    <property type="entry name" value="FIDO DOMAIN-CONTAINING PROTEIN DDB_G0283145"/>
    <property type="match status" value="1"/>
</dbReference>
<organism evidence="6 7">
    <name type="scientific">Gordonia mangrovi</name>
    <dbReference type="NCBI Taxonomy" id="2665643"/>
    <lineage>
        <taxon>Bacteria</taxon>
        <taxon>Bacillati</taxon>
        <taxon>Actinomycetota</taxon>
        <taxon>Actinomycetes</taxon>
        <taxon>Mycobacteriales</taxon>
        <taxon>Gordoniaceae</taxon>
        <taxon>Gordonia</taxon>
    </lineage>
</organism>
<dbReference type="Pfam" id="PF13784">
    <property type="entry name" value="Fic_N"/>
    <property type="match status" value="1"/>
</dbReference>
<keyword evidence="1" id="KW-0067">ATP-binding</keyword>
<feature type="binding site" evidence="1">
    <location>
        <position position="269"/>
    </location>
    <ligand>
        <name>ATP</name>
        <dbReference type="ChEBI" id="CHEBI:30616"/>
    </ligand>
</feature>
<dbReference type="GO" id="GO:0005524">
    <property type="term" value="F:ATP binding"/>
    <property type="evidence" value="ECO:0007669"/>
    <property type="project" value="UniProtKB-KW"/>
</dbReference>
<dbReference type="InterPro" id="IPR036597">
    <property type="entry name" value="Fido-like_dom_sf"/>
</dbReference>
<keyword evidence="1" id="KW-0547">Nucleotide-binding</keyword>
<accession>A0A6L7GXE1</accession>
<dbReference type="PANTHER" id="PTHR13504:SF38">
    <property type="entry name" value="FIDO DOMAIN-CONTAINING PROTEIN"/>
    <property type="match status" value="1"/>
</dbReference>
<dbReference type="PROSITE" id="PS51459">
    <property type="entry name" value="FIDO"/>
    <property type="match status" value="1"/>
</dbReference>
<evidence type="ECO:0000256" key="1">
    <source>
        <dbReference type="PIRSR" id="PIRSR038925-1"/>
    </source>
</evidence>
<feature type="binding site" evidence="1">
    <location>
        <position position="91"/>
    </location>
    <ligand>
        <name>ATP</name>
        <dbReference type="ChEBI" id="CHEBI:30616"/>
    </ligand>
</feature>
<dbReference type="Pfam" id="PF02661">
    <property type="entry name" value="Fic"/>
    <property type="match status" value="1"/>
</dbReference>
<evidence type="ECO:0000313" key="6">
    <source>
        <dbReference type="EMBL" id="MXP23711.1"/>
    </source>
</evidence>
<proteinExistence type="predicted"/>
<dbReference type="RefSeq" id="WP_160903898.1">
    <property type="nucleotide sequence ID" value="NZ_CP102850.1"/>
</dbReference>
<feature type="binding site" evidence="1">
    <location>
        <begin position="232"/>
        <end position="238"/>
    </location>
    <ligand>
        <name>ATP</name>
        <dbReference type="ChEBI" id="CHEBI:30616"/>
    </ligand>
</feature>
<evidence type="ECO:0000256" key="4">
    <source>
        <dbReference type="SAM" id="MobiDB-lite"/>
    </source>
</evidence>
<sequence>MQLERFASSPIGDLRPISGTDGRNGRTYEHCAYVAHPLSTEPVLSGQTWRAVTSASRALAQLDQASRQVPNPRILRRPTLTREAQSTSALEGTFAPIDEVLAADESDPAGYSAELIEVINYIRAADDAFDFVAEQRVITTSLIETAHKQLVDGTESETRDAGRVRRCQVAIGSPDGTIESSRFVPMPPGPDLEASVRDLVTWMNDSTAARDPLVAAAMSHYQFETLHPFNDGNGRIGRLLIVLQLMVDGLLQEPLLSVSPWFETRRSEYQDELANVSISGEWDSWVQFFSAAVEASAIDTANRVNLMLDAQRDYSQRLQDSGYRGGLARDIVEILVESPIVRVPNLARRFGKSPQGVDQAVQRLVKVGVLKGPYGTYRKVYIAQEVHRAITSRSS</sequence>
<dbReference type="EMBL" id="WMBR01000006">
    <property type="protein sequence ID" value="MXP23711.1"/>
    <property type="molecule type" value="Genomic_DNA"/>
</dbReference>
<feature type="domain" description="Fido" evidence="5">
    <location>
        <begin position="138"/>
        <end position="291"/>
    </location>
</feature>
<reference evidence="6 7" key="1">
    <citation type="submission" date="2019-11" db="EMBL/GenBank/DDBJ databases">
        <title>Gordonia sp. nov., a novel actinobacterium isolated from mangrove soil in Hainan.</title>
        <authorList>
            <person name="Huang X."/>
            <person name="Xie Y."/>
            <person name="Chu X."/>
            <person name="Xiao K."/>
        </authorList>
    </citation>
    <scope>NUCLEOTIDE SEQUENCE [LARGE SCALE GENOMIC DNA]</scope>
    <source>
        <strain evidence="6 7">HNM0687</strain>
    </source>
</reference>
<protein>
    <submittedName>
        <fullName evidence="6">Fic family protein</fullName>
    </submittedName>
</protein>
<dbReference type="InterPro" id="IPR025758">
    <property type="entry name" value="Fic/DOC_N"/>
</dbReference>
<dbReference type="InterPro" id="IPR036390">
    <property type="entry name" value="WH_DNA-bd_sf"/>
</dbReference>
<evidence type="ECO:0000256" key="2">
    <source>
        <dbReference type="PIRSR" id="PIRSR640198-1"/>
    </source>
</evidence>